<reference evidence="2 3" key="1">
    <citation type="submission" date="2014-04" db="EMBL/GenBank/DDBJ databases">
        <authorList>
            <consortium name="DOE Joint Genome Institute"/>
            <person name="Kuo A."/>
            <person name="Kohler A."/>
            <person name="Costa M.D."/>
            <person name="Nagy L.G."/>
            <person name="Floudas D."/>
            <person name="Copeland A."/>
            <person name="Barry K.W."/>
            <person name="Cichocki N."/>
            <person name="Veneault-Fourrey C."/>
            <person name="LaButti K."/>
            <person name="Lindquist E.A."/>
            <person name="Lipzen A."/>
            <person name="Lundell T."/>
            <person name="Morin E."/>
            <person name="Murat C."/>
            <person name="Sun H."/>
            <person name="Tunlid A."/>
            <person name="Henrissat B."/>
            <person name="Grigoriev I.V."/>
            <person name="Hibbett D.S."/>
            <person name="Martin F."/>
            <person name="Nordberg H.P."/>
            <person name="Cantor M.N."/>
            <person name="Hua S.X."/>
        </authorList>
    </citation>
    <scope>NUCLEOTIDE SEQUENCE [LARGE SCALE GENOMIC DNA]</scope>
    <source>
        <strain evidence="2 3">441</strain>
    </source>
</reference>
<sequence length="158" mass="17320">MGGCRTSSRRSPAATDVIMYRLEDKMMYVPLNYEWREALSQARRAFESLAKVDDGRITFSIDAISDGRRTSIGISPSAWRSIASRLTRYEVINIVVRPEVVDADVGVAPPVYSLASSAPEEKRSLSSSSLPPASSTGSRSQSVCKFGLKGMLQALRKE</sequence>
<dbReference type="AlphaFoldDB" id="A0A0C9Z6K1"/>
<dbReference type="Proteomes" id="UP000054018">
    <property type="component" value="Unassembled WGS sequence"/>
</dbReference>
<feature type="region of interest" description="Disordered" evidence="1">
    <location>
        <begin position="120"/>
        <end position="142"/>
    </location>
</feature>
<reference evidence="3" key="2">
    <citation type="submission" date="2015-01" db="EMBL/GenBank/DDBJ databases">
        <title>Evolutionary Origins and Diversification of the Mycorrhizal Mutualists.</title>
        <authorList>
            <consortium name="DOE Joint Genome Institute"/>
            <consortium name="Mycorrhizal Genomics Consortium"/>
            <person name="Kohler A."/>
            <person name="Kuo A."/>
            <person name="Nagy L.G."/>
            <person name="Floudas D."/>
            <person name="Copeland A."/>
            <person name="Barry K.W."/>
            <person name="Cichocki N."/>
            <person name="Veneault-Fourrey C."/>
            <person name="LaButti K."/>
            <person name="Lindquist E.A."/>
            <person name="Lipzen A."/>
            <person name="Lundell T."/>
            <person name="Morin E."/>
            <person name="Murat C."/>
            <person name="Riley R."/>
            <person name="Ohm R."/>
            <person name="Sun H."/>
            <person name="Tunlid A."/>
            <person name="Henrissat B."/>
            <person name="Grigoriev I.V."/>
            <person name="Hibbett D.S."/>
            <person name="Martin F."/>
        </authorList>
    </citation>
    <scope>NUCLEOTIDE SEQUENCE [LARGE SCALE GENOMIC DNA]</scope>
    <source>
        <strain evidence="3">441</strain>
    </source>
</reference>
<protein>
    <submittedName>
        <fullName evidence="2">Uncharacterized protein</fullName>
    </submittedName>
</protein>
<proteinExistence type="predicted"/>
<feature type="compositionally biased region" description="Low complexity" evidence="1">
    <location>
        <begin position="125"/>
        <end position="140"/>
    </location>
</feature>
<organism evidence="2 3">
    <name type="scientific">Pisolithus microcarpus 441</name>
    <dbReference type="NCBI Taxonomy" id="765257"/>
    <lineage>
        <taxon>Eukaryota</taxon>
        <taxon>Fungi</taxon>
        <taxon>Dikarya</taxon>
        <taxon>Basidiomycota</taxon>
        <taxon>Agaricomycotina</taxon>
        <taxon>Agaricomycetes</taxon>
        <taxon>Agaricomycetidae</taxon>
        <taxon>Boletales</taxon>
        <taxon>Sclerodermatineae</taxon>
        <taxon>Pisolithaceae</taxon>
        <taxon>Pisolithus</taxon>
    </lineage>
</organism>
<evidence type="ECO:0000256" key="1">
    <source>
        <dbReference type="SAM" id="MobiDB-lite"/>
    </source>
</evidence>
<keyword evidence="3" id="KW-1185">Reference proteome</keyword>
<dbReference type="OrthoDB" id="3198848at2759"/>
<gene>
    <name evidence="2" type="ORF">PISMIDRAFT_684608</name>
</gene>
<evidence type="ECO:0000313" key="2">
    <source>
        <dbReference type="EMBL" id="KIK18032.1"/>
    </source>
</evidence>
<dbReference type="EMBL" id="KN833814">
    <property type="protein sequence ID" value="KIK18032.1"/>
    <property type="molecule type" value="Genomic_DNA"/>
</dbReference>
<evidence type="ECO:0000313" key="3">
    <source>
        <dbReference type="Proteomes" id="UP000054018"/>
    </source>
</evidence>
<dbReference type="HOGENOM" id="CLU_132760_0_0_1"/>
<accession>A0A0C9Z6K1</accession>
<name>A0A0C9Z6K1_9AGAM</name>